<name>A0ABY4BRN7_9FLAO</name>
<reference evidence="3 4" key="1">
    <citation type="submission" date="2022-03" db="EMBL/GenBank/DDBJ databases">
        <title>Chryseobacterium sp. isolated from particulate matters in swine house.</title>
        <authorList>
            <person name="Won M."/>
            <person name="Kim S.-J."/>
            <person name="Kwon S.-W."/>
        </authorList>
    </citation>
    <scope>NUCLEOTIDE SEQUENCE [LARGE SCALE GENOMIC DNA]</scope>
    <source>
        <strain evidence="3 4">SC2-2</strain>
    </source>
</reference>
<gene>
    <name evidence="3" type="ORF">MTP09_01955</name>
</gene>
<evidence type="ECO:0000259" key="2">
    <source>
        <dbReference type="Pfam" id="PF20434"/>
    </source>
</evidence>
<dbReference type="InterPro" id="IPR049492">
    <property type="entry name" value="BD-FAE-like_dom"/>
</dbReference>
<dbReference type="InterPro" id="IPR029058">
    <property type="entry name" value="AB_hydrolase_fold"/>
</dbReference>
<protein>
    <submittedName>
        <fullName evidence="3">Alpha/beta hydrolase</fullName>
    </submittedName>
</protein>
<sequence length="288" mass="31786">MKNFLFVIFGYLIISCSGSTTGNPTDEPQNLAAKDEMNISYGSNTQQKYDIFLPAGRSADKTKVLIYIHGGGWIAGDKSEIYGGLPKMKQTYFPKYAIVTMNYVLAQPGTSNYALPNHINDIQHVINQIKAKSQEYQVKPEFVLCGSSAGAHLSMFYAYTKNNPEVKAVVNMVGPSDFNDSAFSTNPLAGYFSGFVNPASVPSGMNMLTYASPLTWITNASVPTLGFYGTGDTTVPLSQKNLLEAKLTQENVPHEIYTYNGDHVGWMSEPITSWMLDKTKKFLEKYNP</sequence>
<keyword evidence="4" id="KW-1185">Reference proteome</keyword>
<proteinExistence type="predicted"/>
<dbReference type="GO" id="GO:0016787">
    <property type="term" value="F:hydrolase activity"/>
    <property type="evidence" value="ECO:0007669"/>
    <property type="project" value="UniProtKB-KW"/>
</dbReference>
<dbReference type="PANTHER" id="PTHR48081:SF13">
    <property type="entry name" value="ALPHA_BETA HYDROLASE"/>
    <property type="match status" value="1"/>
</dbReference>
<dbReference type="SUPFAM" id="SSF53474">
    <property type="entry name" value="alpha/beta-Hydrolases"/>
    <property type="match status" value="1"/>
</dbReference>
<dbReference type="PANTHER" id="PTHR48081">
    <property type="entry name" value="AB HYDROLASE SUPERFAMILY PROTEIN C4A8.06C"/>
    <property type="match status" value="1"/>
</dbReference>
<dbReference type="RefSeq" id="WP_243550136.1">
    <property type="nucleotide sequence ID" value="NZ_CP094532.1"/>
</dbReference>
<evidence type="ECO:0000313" key="4">
    <source>
        <dbReference type="Proteomes" id="UP000831460"/>
    </source>
</evidence>
<dbReference type="EMBL" id="CP094532">
    <property type="protein sequence ID" value="UOE41429.1"/>
    <property type="molecule type" value="Genomic_DNA"/>
</dbReference>
<dbReference type="PROSITE" id="PS51257">
    <property type="entry name" value="PROKAR_LIPOPROTEIN"/>
    <property type="match status" value="1"/>
</dbReference>
<dbReference type="Pfam" id="PF20434">
    <property type="entry name" value="BD-FAE"/>
    <property type="match status" value="1"/>
</dbReference>
<dbReference type="Proteomes" id="UP000831460">
    <property type="component" value="Chromosome"/>
</dbReference>
<keyword evidence="1 3" id="KW-0378">Hydrolase</keyword>
<evidence type="ECO:0000256" key="1">
    <source>
        <dbReference type="ARBA" id="ARBA00022801"/>
    </source>
</evidence>
<dbReference type="InterPro" id="IPR050300">
    <property type="entry name" value="GDXG_lipolytic_enzyme"/>
</dbReference>
<organism evidence="3 4">
    <name type="scientific">Chryseobacterium suipulveris</name>
    <dbReference type="NCBI Taxonomy" id="2929800"/>
    <lineage>
        <taxon>Bacteria</taxon>
        <taxon>Pseudomonadati</taxon>
        <taxon>Bacteroidota</taxon>
        <taxon>Flavobacteriia</taxon>
        <taxon>Flavobacteriales</taxon>
        <taxon>Weeksellaceae</taxon>
        <taxon>Chryseobacterium group</taxon>
        <taxon>Chryseobacterium</taxon>
    </lineage>
</organism>
<feature type="domain" description="BD-FAE-like" evidence="2">
    <location>
        <begin position="50"/>
        <end position="247"/>
    </location>
</feature>
<accession>A0ABY4BRN7</accession>
<dbReference type="Gene3D" id="3.40.50.1820">
    <property type="entry name" value="alpha/beta hydrolase"/>
    <property type="match status" value="1"/>
</dbReference>
<evidence type="ECO:0000313" key="3">
    <source>
        <dbReference type="EMBL" id="UOE41429.1"/>
    </source>
</evidence>